<dbReference type="KEGG" id="abut:Ami103574_10970"/>
<evidence type="ECO:0000313" key="1">
    <source>
        <dbReference type="EMBL" id="QIB69810.1"/>
    </source>
</evidence>
<accession>A0A858BY22</accession>
<protein>
    <submittedName>
        <fullName evidence="1">Uncharacterized protein</fullName>
    </submittedName>
</protein>
<dbReference type="Proteomes" id="UP000466848">
    <property type="component" value="Chromosome"/>
</dbReference>
<dbReference type="AlphaFoldDB" id="A0A858BY22"/>
<dbReference type="EMBL" id="CP048649">
    <property type="protein sequence ID" value="QIB69810.1"/>
    <property type="molecule type" value="Genomic_DNA"/>
</dbReference>
<dbReference type="RefSeq" id="WP_163067050.1">
    <property type="nucleotide sequence ID" value="NZ_CP048649.1"/>
</dbReference>
<gene>
    <name evidence="1" type="ORF">Ami103574_10970</name>
</gene>
<keyword evidence="2" id="KW-1185">Reference proteome</keyword>
<reference evidence="1 2" key="1">
    <citation type="submission" date="2020-02" db="EMBL/GenBank/DDBJ databases">
        <authorList>
            <person name="Kim Y.B."/>
            <person name="Roh S.W."/>
        </authorList>
    </citation>
    <scope>NUCLEOTIDE SEQUENCE [LARGE SCALE GENOMIC DNA]</scope>
    <source>
        <strain evidence="1 2">DSM 103574</strain>
    </source>
</reference>
<proteinExistence type="predicted"/>
<organism evidence="1 2">
    <name type="scientific">Aminipila butyrica</name>
    <dbReference type="NCBI Taxonomy" id="433296"/>
    <lineage>
        <taxon>Bacteria</taxon>
        <taxon>Bacillati</taxon>
        <taxon>Bacillota</taxon>
        <taxon>Clostridia</taxon>
        <taxon>Peptostreptococcales</taxon>
        <taxon>Anaerovoracaceae</taxon>
        <taxon>Aminipila</taxon>
    </lineage>
</organism>
<name>A0A858BY22_9FIRM</name>
<evidence type="ECO:0000313" key="2">
    <source>
        <dbReference type="Proteomes" id="UP000466848"/>
    </source>
</evidence>
<sequence length="81" mass="9398">MFFKPISGHIEKEYIVARETVSGKLYLFRCIPDTELHWYVSPDDPAFFSELKAVLLYEVDGLEQAEKDVRRFCRAKNLIGG</sequence>